<evidence type="ECO:0000256" key="7">
    <source>
        <dbReference type="ARBA" id="ARBA00022475"/>
    </source>
</evidence>
<dbReference type="PANTHER" id="PTHR32282">
    <property type="entry name" value="BINDING PROTEIN TRANSPEPTIDASE, PUTATIVE-RELATED"/>
    <property type="match status" value="1"/>
</dbReference>
<dbReference type="InterPro" id="IPR050396">
    <property type="entry name" value="Glycosyltr_51/Transpeptidase"/>
</dbReference>
<dbReference type="InterPro" id="IPR036950">
    <property type="entry name" value="PBP_transglycosylase"/>
</dbReference>
<dbReference type="Gene3D" id="3.30.2060.10">
    <property type="entry name" value="Penicillin-binding protein 1b domain"/>
    <property type="match status" value="1"/>
</dbReference>
<name>A0ABV7ZV47_9GAMM</name>
<evidence type="ECO:0000256" key="18">
    <source>
        <dbReference type="ARBA" id="ARBA00023316"/>
    </source>
</evidence>
<dbReference type="InterPro" id="IPR001264">
    <property type="entry name" value="Glyco_trans_51"/>
</dbReference>
<protein>
    <recommendedName>
        <fullName evidence="6 22">Penicillin-binding protein 1B</fullName>
        <shortName evidence="23">PBP-1b</shortName>
        <shortName evidence="23">PBP1b</shortName>
    </recommendedName>
    <alternativeName>
        <fullName evidence="19 23">Murein polymerase</fullName>
    </alternativeName>
</protein>
<dbReference type="InterPro" id="IPR028166">
    <property type="entry name" value="UB2H"/>
</dbReference>
<dbReference type="Pfam" id="PF14814">
    <property type="entry name" value="UB2H"/>
    <property type="match status" value="1"/>
</dbReference>
<evidence type="ECO:0000256" key="13">
    <source>
        <dbReference type="ARBA" id="ARBA00022960"/>
    </source>
</evidence>
<evidence type="ECO:0000256" key="8">
    <source>
        <dbReference type="ARBA" id="ARBA00022645"/>
    </source>
</evidence>
<evidence type="ECO:0000256" key="20">
    <source>
        <dbReference type="ARBA" id="ARBA00034000"/>
    </source>
</evidence>
<gene>
    <name evidence="28" type="primary">mrcB</name>
    <name evidence="28" type="ORF">ACFOOG_00515</name>
</gene>
<keyword evidence="29" id="KW-1185">Reference proteome</keyword>
<comment type="similarity">
    <text evidence="5 23">In the N-terminal section; belongs to the glycosyltransferase 51 family.</text>
</comment>
<dbReference type="EMBL" id="JBHRYR010000002">
    <property type="protein sequence ID" value="MFC3851297.1"/>
    <property type="molecule type" value="Genomic_DNA"/>
</dbReference>
<evidence type="ECO:0000313" key="28">
    <source>
        <dbReference type="EMBL" id="MFC3851297.1"/>
    </source>
</evidence>
<keyword evidence="8" id="KW-0121">Carboxypeptidase</keyword>
<evidence type="ECO:0000256" key="12">
    <source>
        <dbReference type="ARBA" id="ARBA00022801"/>
    </source>
</evidence>
<comment type="pathway">
    <text evidence="3 23">Cell wall biogenesis; peptidoglycan biosynthesis.</text>
</comment>
<comment type="catalytic activity">
    <reaction evidence="20">
        <text>Preferential cleavage: (Ac)2-L-Lys-D-Ala-|-D-Ala. Also transpeptidation of peptidyl-alanyl moieties that are N-acyl substituents of D-alanine.</text>
        <dbReference type="EC" id="3.4.16.4"/>
    </reaction>
</comment>
<comment type="subcellular location">
    <subcellularLocation>
        <location evidence="2">Cell membrane</location>
    </subcellularLocation>
</comment>
<feature type="domain" description="Glycosyl transferase family 51" evidence="26">
    <location>
        <begin position="155"/>
        <end position="326"/>
    </location>
</feature>
<evidence type="ECO:0000256" key="2">
    <source>
        <dbReference type="ARBA" id="ARBA00004236"/>
    </source>
</evidence>
<keyword evidence="15 24" id="KW-0472">Membrane</keyword>
<evidence type="ECO:0000256" key="1">
    <source>
        <dbReference type="ARBA" id="ARBA00002624"/>
    </source>
</evidence>
<dbReference type="SUPFAM" id="SSF53955">
    <property type="entry name" value="Lysozyme-like"/>
    <property type="match status" value="1"/>
</dbReference>
<organism evidence="28 29">
    <name type="scientific">Saccharospirillum mangrovi</name>
    <dbReference type="NCBI Taxonomy" id="2161747"/>
    <lineage>
        <taxon>Bacteria</taxon>
        <taxon>Pseudomonadati</taxon>
        <taxon>Pseudomonadota</taxon>
        <taxon>Gammaproteobacteria</taxon>
        <taxon>Oceanospirillales</taxon>
        <taxon>Saccharospirillaceae</taxon>
        <taxon>Saccharospirillum</taxon>
    </lineage>
</organism>
<comment type="similarity">
    <text evidence="4 23">In the C-terminal section; belongs to the transpeptidase family.</text>
</comment>
<dbReference type="InterPro" id="IPR001460">
    <property type="entry name" value="PCN-bd_Tpept"/>
</dbReference>
<sequence length="774" mass="85221">MAKKKTRWASFRSLILKLGIVGVVVATAGIVYLDIYVRERFAQYVWSVPAKVYGAPLALYQGSGQRHEEVVWWLQRMGYRSASEIRGPGEFKVVSAARIDVFTRAYAFWDEPEHARELSLHFANGVLARLTTPDQRPVLSARLAPPLIGSVVPAQAEDRVLAQLASMPPTLVAGLVAVEDRRFFQHHGISPTAIARALVANVRSGRVEQGGSTITQQLVKNMFLTADQTLVRKGIEAIMAVLLELHVDKETILETYMNQVFIAQDGQRAIHGFGLAAQYFYGRPLEELSLNQQATLIGILRGPSYYSPLRNPERAIARRNVILDVMAEQRIITDTQRRAAQAEPLGLNAGTGEGAYAAALDLVRRQLRLWYPDEVLNREGLHIHTSIDIYAQDVAQRQMTDSLRTMERLHRLPDNTLQGALVLVHRDSGDVRAVVGARTSVSGGFNRALDARRPVGSLLKPAVYLAVLEKGQHWLTPVDDSPVVVAARDGSEWRPTNFDQISHGVVPMWEALTNSYNQAAARVGMETGLGDVLRSIERLGYNGRLPVVPSVILGAVDMTPYEVTQLYQPMLADGFRAPLKAITAVTTAEQEVLSQFTVRTQQVIAPPDAQALQSALRLSVQEGTGRYAGRVLAPALRPAGKTGTSDAQRDSWFAGEAGELLAVAWVGNDQNEPLPITGSTGALRVWTHTMEQLAAASVHQKPLHSALRYISWTAEQPDRYWLGDCQPLTVAVPQAVAVAESARACPGFAAELPAEREDRNETPRGGWRWLERIF</sequence>
<accession>A0ABV7ZV47</accession>
<feature type="transmembrane region" description="Helical" evidence="24">
    <location>
        <begin position="14"/>
        <end position="33"/>
    </location>
</feature>
<proteinExistence type="inferred from homology"/>
<feature type="domain" description="Penicillin-binding protein transpeptidase" evidence="25">
    <location>
        <begin position="419"/>
        <end position="647"/>
    </location>
</feature>
<dbReference type="InterPro" id="IPR011813">
    <property type="entry name" value="PBP_1b"/>
</dbReference>
<evidence type="ECO:0000256" key="4">
    <source>
        <dbReference type="ARBA" id="ARBA00007090"/>
    </source>
</evidence>
<evidence type="ECO:0000259" key="27">
    <source>
        <dbReference type="Pfam" id="PF14814"/>
    </source>
</evidence>
<keyword evidence="24" id="KW-0812">Transmembrane</keyword>
<keyword evidence="13 23" id="KW-0133">Cell shape</keyword>
<evidence type="ECO:0000259" key="25">
    <source>
        <dbReference type="Pfam" id="PF00905"/>
    </source>
</evidence>
<reference evidence="29" key="1">
    <citation type="journal article" date="2019" name="Int. J. Syst. Evol. Microbiol.">
        <title>The Global Catalogue of Microorganisms (GCM) 10K type strain sequencing project: providing services to taxonomists for standard genome sequencing and annotation.</title>
        <authorList>
            <consortium name="The Broad Institute Genomics Platform"/>
            <consortium name="The Broad Institute Genome Sequencing Center for Infectious Disease"/>
            <person name="Wu L."/>
            <person name="Ma J."/>
        </authorList>
    </citation>
    <scope>NUCLEOTIDE SEQUENCE [LARGE SCALE GENOMIC DNA]</scope>
    <source>
        <strain evidence="29">IBRC 10765</strain>
    </source>
</reference>
<dbReference type="PIRSF" id="PIRSF002799">
    <property type="entry name" value="PBP_1b"/>
    <property type="match status" value="1"/>
</dbReference>
<evidence type="ECO:0000256" key="9">
    <source>
        <dbReference type="ARBA" id="ARBA00022670"/>
    </source>
</evidence>
<comment type="caution">
    <text evidence="28">The sequence shown here is derived from an EMBL/GenBank/DDBJ whole genome shotgun (WGS) entry which is preliminary data.</text>
</comment>
<dbReference type="InterPro" id="IPR012338">
    <property type="entry name" value="Beta-lactam/transpept-like"/>
</dbReference>
<keyword evidence="9" id="KW-0645">Protease</keyword>
<evidence type="ECO:0000256" key="16">
    <source>
        <dbReference type="ARBA" id="ARBA00023251"/>
    </source>
</evidence>
<evidence type="ECO:0000256" key="22">
    <source>
        <dbReference type="NCBIfam" id="TIGR02071"/>
    </source>
</evidence>
<evidence type="ECO:0000256" key="21">
    <source>
        <dbReference type="ARBA" id="ARBA00049902"/>
    </source>
</evidence>
<evidence type="ECO:0000256" key="3">
    <source>
        <dbReference type="ARBA" id="ARBA00004752"/>
    </source>
</evidence>
<comment type="catalytic activity">
    <reaction evidence="21">
        <text>[GlcNAc-(1-&gt;4)-Mur2Ac(oyl-L-Ala-gamma-D-Glu-L-Lys-D-Ala-D-Ala)](n)-di-trans,octa-cis-undecaprenyl diphosphate + beta-D-GlcNAc-(1-&gt;4)-Mur2Ac(oyl-L-Ala-gamma-D-Glu-L-Lys-D-Ala-D-Ala)-di-trans,octa-cis-undecaprenyl diphosphate = [GlcNAc-(1-&gt;4)-Mur2Ac(oyl-L-Ala-gamma-D-Glu-L-Lys-D-Ala-D-Ala)](n+1)-di-trans,octa-cis-undecaprenyl diphosphate + di-trans,octa-cis-undecaprenyl diphosphate + H(+)</text>
        <dbReference type="Rhea" id="RHEA:23708"/>
        <dbReference type="Rhea" id="RHEA-COMP:9602"/>
        <dbReference type="Rhea" id="RHEA-COMP:9603"/>
        <dbReference type="ChEBI" id="CHEBI:15378"/>
        <dbReference type="ChEBI" id="CHEBI:58405"/>
        <dbReference type="ChEBI" id="CHEBI:60033"/>
        <dbReference type="ChEBI" id="CHEBI:78435"/>
        <dbReference type="EC" id="2.4.99.28"/>
    </reaction>
</comment>
<dbReference type="NCBIfam" id="TIGR02071">
    <property type="entry name" value="PBP_1b"/>
    <property type="match status" value="1"/>
</dbReference>
<evidence type="ECO:0000256" key="15">
    <source>
        <dbReference type="ARBA" id="ARBA00023136"/>
    </source>
</evidence>
<evidence type="ECO:0000256" key="24">
    <source>
        <dbReference type="SAM" id="Phobius"/>
    </source>
</evidence>
<dbReference type="RefSeq" id="WP_380692427.1">
    <property type="nucleotide sequence ID" value="NZ_JBHRYR010000002.1"/>
</dbReference>
<dbReference type="Pfam" id="PF00912">
    <property type="entry name" value="Transgly"/>
    <property type="match status" value="1"/>
</dbReference>
<dbReference type="InterPro" id="IPR023346">
    <property type="entry name" value="Lysozyme-like_dom_sf"/>
</dbReference>
<keyword evidence="24" id="KW-1133">Transmembrane helix</keyword>
<keyword evidence="14 23" id="KW-0573">Peptidoglycan synthesis</keyword>
<keyword evidence="11 23" id="KW-0808">Transferase</keyword>
<evidence type="ECO:0000313" key="29">
    <source>
        <dbReference type="Proteomes" id="UP001595617"/>
    </source>
</evidence>
<keyword evidence="10 23" id="KW-0328">Glycosyltransferase</keyword>
<keyword evidence="7" id="KW-1003">Cell membrane</keyword>
<evidence type="ECO:0000256" key="23">
    <source>
        <dbReference type="PIRNR" id="PIRNR002799"/>
    </source>
</evidence>
<keyword evidence="12" id="KW-0378">Hydrolase</keyword>
<keyword evidence="17" id="KW-0511">Multifunctional enzyme</keyword>
<dbReference type="Gene3D" id="3.40.710.10">
    <property type="entry name" value="DD-peptidase/beta-lactamase superfamily"/>
    <property type="match status" value="1"/>
</dbReference>
<dbReference type="PANTHER" id="PTHR32282:SF11">
    <property type="entry name" value="PENICILLIN-BINDING PROTEIN 1B"/>
    <property type="match status" value="1"/>
</dbReference>
<evidence type="ECO:0000256" key="11">
    <source>
        <dbReference type="ARBA" id="ARBA00022679"/>
    </source>
</evidence>
<evidence type="ECO:0000256" key="10">
    <source>
        <dbReference type="ARBA" id="ARBA00022676"/>
    </source>
</evidence>
<dbReference type="Proteomes" id="UP001595617">
    <property type="component" value="Unassembled WGS sequence"/>
</dbReference>
<evidence type="ECO:0000259" key="26">
    <source>
        <dbReference type="Pfam" id="PF00912"/>
    </source>
</evidence>
<keyword evidence="16" id="KW-0046">Antibiotic resistance</keyword>
<evidence type="ECO:0000256" key="17">
    <source>
        <dbReference type="ARBA" id="ARBA00023268"/>
    </source>
</evidence>
<evidence type="ECO:0000256" key="5">
    <source>
        <dbReference type="ARBA" id="ARBA00007739"/>
    </source>
</evidence>
<dbReference type="Gene3D" id="1.10.3810.10">
    <property type="entry name" value="Biosynthetic peptidoglycan transglycosylase-like"/>
    <property type="match status" value="1"/>
</dbReference>
<evidence type="ECO:0000256" key="6">
    <source>
        <dbReference type="ARBA" id="ARBA00018637"/>
    </source>
</evidence>
<evidence type="ECO:0000256" key="19">
    <source>
        <dbReference type="ARBA" id="ARBA00032454"/>
    </source>
</evidence>
<keyword evidence="18 23" id="KW-0961">Cell wall biogenesis/degradation</keyword>
<dbReference type="Pfam" id="PF00905">
    <property type="entry name" value="Transpeptidase"/>
    <property type="match status" value="1"/>
</dbReference>
<dbReference type="SUPFAM" id="SSF56601">
    <property type="entry name" value="beta-lactamase/transpeptidase-like"/>
    <property type="match status" value="1"/>
</dbReference>
<evidence type="ECO:0000256" key="14">
    <source>
        <dbReference type="ARBA" id="ARBA00022984"/>
    </source>
</evidence>
<feature type="domain" description="Bifunctional transglycosylase second" evidence="27">
    <location>
        <begin position="59"/>
        <end position="143"/>
    </location>
</feature>
<comment type="function">
    <text evidence="1 23">Cell wall formation. Synthesis of cross-linked peptidoglycan from the lipid intermediates. The enzyme has a penicillin-insensitive transglycosylase N-terminal domain (formation of linear glycan strands) and a penicillin-sensitive transpeptidase C-terminal domain (cross-linking of the peptide subunits).</text>
</comment>